<reference evidence="5 6" key="1">
    <citation type="submission" date="2015-08" db="EMBL/GenBank/DDBJ databases">
        <title>Complete genome sequence of Sulfurifustis variabilis.</title>
        <authorList>
            <person name="Miura A."/>
            <person name="Kojima H."/>
            <person name="Fukui M."/>
        </authorList>
    </citation>
    <scope>NUCLEOTIDE SEQUENCE [LARGE SCALE GENOMIC DNA]</scope>
    <source>
        <strain evidence="6">skN76</strain>
    </source>
</reference>
<evidence type="ECO:0000256" key="2">
    <source>
        <dbReference type="ARBA" id="ARBA00023002"/>
    </source>
</evidence>
<evidence type="ECO:0000313" key="5">
    <source>
        <dbReference type="EMBL" id="BAU47745.1"/>
    </source>
</evidence>
<evidence type="ECO:0000313" key="6">
    <source>
        <dbReference type="Proteomes" id="UP000218899"/>
    </source>
</evidence>
<dbReference type="EMBL" id="AP014936">
    <property type="protein sequence ID" value="BAU47745.1"/>
    <property type="molecule type" value="Genomic_DNA"/>
</dbReference>
<dbReference type="OrthoDB" id="9757546at2"/>
<organism evidence="5 6">
    <name type="scientific">Sulfurifustis variabilis</name>
    <dbReference type="NCBI Taxonomy" id="1675686"/>
    <lineage>
        <taxon>Bacteria</taxon>
        <taxon>Pseudomonadati</taxon>
        <taxon>Pseudomonadota</taxon>
        <taxon>Gammaproteobacteria</taxon>
        <taxon>Acidiferrobacterales</taxon>
        <taxon>Acidiferrobacteraceae</taxon>
        <taxon>Sulfurifustis</taxon>
    </lineage>
</organism>
<evidence type="ECO:0000256" key="3">
    <source>
        <dbReference type="ARBA" id="ARBA00023008"/>
    </source>
</evidence>
<dbReference type="KEGG" id="sva:SVA_1170"/>
<gene>
    <name evidence="5" type="ORF">SVA_1170</name>
</gene>
<dbReference type="PANTHER" id="PTHR11709:SF394">
    <property type="entry name" value="FI03373P-RELATED"/>
    <property type="match status" value="1"/>
</dbReference>
<evidence type="ECO:0000256" key="1">
    <source>
        <dbReference type="ARBA" id="ARBA00022723"/>
    </source>
</evidence>
<keyword evidence="3" id="KW-0186">Copper</keyword>
<proteinExistence type="predicted"/>
<dbReference type="InterPro" id="IPR045087">
    <property type="entry name" value="Cu-oxidase_fam"/>
</dbReference>
<keyword evidence="1" id="KW-0479">Metal-binding</keyword>
<keyword evidence="2" id="KW-0560">Oxidoreductase</keyword>
<dbReference type="GO" id="GO:0016491">
    <property type="term" value="F:oxidoreductase activity"/>
    <property type="evidence" value="ECO:0007669"/>
    <property type="project" value="UniProtKB-KW"/>
</dbReference>
<name>A0A1B4V328_9GAMM</name>
<dbReference type="InterPro" id="IPR011707">
    <property type="entry name" value="Cu-oxidase-like_N"/>
</dbReference>
<dbReference type="SUPFAM" id="SSF49503">
    <property type="entry name" value="Cupredoxins"/>
    <property type="match status" value="2"/>
</dbReference>
<feature type="domain" description="Plastocyanin-like" evidence="4">
    <location>
        <begin position="69"/>
        <end position="149"/>
    </location>
</feature>
<accession>A0A1B4V328</accession>
<dbReference type="GO" id="GO:0005507">
    <property type="term" value="F:copper ion binding"/>
    <property type="evidence" value="ECO:0007669"/>
    <property type="project" value="InterPro"/>
</dbReference>
<dbReference type="AlphaFoldDB" id="A0A1B4V328"/>
<dbReference type="Pfam" id="PF07732">
    <property type="entry name" value="Cu-oxidase_3"/>
    <property type="match status" value="1"/>
</dbReference>
<dbReference type="Proteomes" id="UP000218899">
    <property type="component" value="Chromosome"/>
</dbReference>
<dbReference type="InterPro" id="IPR008972">
    <property type="entry name" value="Cupredoxin"/>
</dbReference>
<dbReference type="PANTHER" id="PTHR11709">
    <property type="entry name" value="MULTI-COPPER OXIDASE"/>
    <property type="match status" value="1"/>
</dbReference>
<sequence length="333" mass="35977">MKRRTFLKAGTAGIAAAFSGTGALIAWTARSEAKTVSATLYITDGYITQPDGKDVYFRGYSDSPSSLAVPGRHLMAMEGDTLVVNVTNTLSRTHNFRIDGVVDSGPIAPGETVTVQFAAPTAGSYLYYDGSNAPYHRLLGLHGALAVMPAGATNRLYAGSPTFVQQYAWILNDVDPAWHEAVRTGATPTTAFKPRYFTINGQSSRPPGAPGAGDPAIDAMANRSTALHGRVGDRALIRIFNAGLCAHSIHWHGNHVEWLTQNGQVRSDIWRKDTLRITSNMGRLDVIYPFQAPPDAWPPATTGMYPMHLHDEMTQTAGGGLYQFGAMTDIMFM</sequence>
<keyword evidence="6" id="KW-1185">Reference proteome</keyword>
<evidence type="ECO:0000259" key="4">
    <source>
        <dbReference type="Pfam" id="PF07732"/>
    </source>
</evidence>
<dbReference type="RefSeq" id="WP_096460063.1">
    <property type="nucleotide sequence ID" value="NZ_AP014936.1"/>
</dbReference>
<protein>
    <submittedName>
        <fullName evidence="5">Multicopper oxidase</fullName>
    </submittedName>
</protein>
<dbReference type="Gene3D" id="2.60.40.420">
    <property type="entry name" value="Cupredoxins - blue copper proteins"/>
    <property type="match status" value="1"/>
</dbReference>